<dbReference type="AlphaFoldDB" id="A0A858BU04"/>
<name>A0A858BU04_9FIRM</name>
<proteinExistence type="predicted"/>
<dbReference type="EMBL" id="CP048649">
    <property type="protein sequence ID" value="QIB68254.1"/>
    <property type="molecule type" value="Genomic_DNA"/>
</dbReference>
<evidence type="ECO:0000313" key="2">
    <source>
        <dbReference type="Proteomes" id="UP000466848"/>
    </source>
</evidence>
<organism evidence="1 2">
    <name type="scientific">Aminipila butyrica</name>
    <dbReference type="NCBI Taxonomy" id="433296"/>
    <lineage>
        <taxon>Bacteria</taxon>
        <taxon>Bacillati</taxon>
        <taxon>Bacillota</taxon>
        <taxon>Clostridia</taxon>
        <taxon>Peptostreptococcales</taxon>
        <taxon>Anaerovoracaceae</taxon>
        <taxon>Aminipila</taxon>
    </lineage>
</organism>
<dbReference type="Proteomes" id="UP000466848">
    <property type="component" value="Chromosome"/>
</dbReference>
<dbReference type="InterPro" id="IPR010861">
    <property type="entry name" value="DUF1492"/>
</dbReference>
<protein>
    <submittedName>
        <fullName evidence="1">DUF1492 domain-containing protein</fullName>
    </submittedName>
</protein>
<reference evidence="1 2" key="1">
    <citation type="submission" date="2020-02" db="EMBL/GenBank/DDBJ databases">
        <authorList>
            <person name="Kim Y.B."/>
            <person name="Roh S.W."/>
        </authorList>
    </citation>
    <scope>NUCLEOTIDE SEQUENCE [LARGE SCALE GENOMIC DNA]</scope>
    <source>
        <strain evidence="1 2">DSM 103574</strain>
    </source>
</reference>
<dbReference type="InterPro" id="IPR013324">
    <property type="entry name" value="RNA_pol_sigma_r3/r4-like"/>
</dbReference>
<dbReference type="Gene3D" id="1.20.140.160">
    <property type="match status" value="1"/>
</dbReference>
<dbReference type="Pfam" id="PF07374">
    <property type="entry name" value="DUF1492"/>
    <property type="match status" value="1"/>
</dbReference>
<dbReference type="KEGG" id="abut:Ami103574_02520"/>
<evidence type="ECO:0000313" key="1">
    <source>
        <dbReference type="EMBL" id="QIB68254.1"/>
    </source>
</evidence>
<dbReference type="SUPFAM" id="SSF88659">
    <property type="entry name" value="Sigma3 and sigma4 domains of RNA polymerase sigma factors"/>
    <property type="match status" value="1"/>
</dbReference>
<keyword evidence="2" id="KW-1185">Reference proteome</keyword>
<dbReference type="RefSeq" id="WP_163065174.1">
    <property type="nucleotide sequence ID" value="NZ_CP048649.1"/>
</dbReference>
<gene>
    <name evidence="1" type="ORF">Ami103574_02520</name>
</gene>
<sequence length="141" mass="16422">MTNQEKIEYLKRYGVCLKEVERLQDEKERLKSIRDKVTPTYSDMPKGGGSDKTDISAAIIDLDLEIDDQIVKWIALGEEVRQAIEGVDDYNLRLLLKYRYISMMTFEQVAVTMNYSWRWVHKLHAQALSKVDILVHTDSVL</sequence>
<accession>A0A858BU04</accession>